<gene>
    <name evidence="1" type="primary">marR3</name>
    <name evidence="1" type="ORF">DTL3_0997</name>
</gene>
<dbReference type="Gene3D" id="1.10.10.10">
    <property type="entry name" value="Winged helix-like DNA-binding domain superfamily/Winged helix DNA-binding domain"/>
    <property type="match status" value="1"/>
</dbReference>
<protein>
    <submittedName>
        <fullName evidence="1">MarR family transcriptional regulator</fullName>
    </submittedName>
</protein>
<proteinExistence type="predicted"/>
<reference evidence="2" key="1">
    <citation type="submission" date="2014-11" db="EMBL/GenBank/DDBJ databases">
        <authorList>
            <person name="Wibberg D."/>
        </authorList>
    </citation>
    <scope>NUCLEOTIDE SEQUENCE [LARGE SCALE GENOMIC DNA]</scope>
    <source>
        <strain evidence="2">L3</strain>
    </source>
</reference>
<dbReference type="Pfam" id="PF13412">
    <property type="entry name" value="HTH_24"/>
    <property type="match status" value="1"/>
</dbReference>
<dbReference type="STRING" id="1006576.DTL3_0997"/>
<dbReference type="AlphaFoldDB" id="A0A0C7NK98"/>
<dbReference type="HOGENOM" id="CLU_126015_0_0_0"/>
<dbReference type="RefSeq" id="WP_045087784.1">
    <property type="nucleotide sequence ID" value="NZ_LN824141.1"/>
</dbReference>
<accession>A0A0C7NK98</accession>
<dbReference type="KEGG" id="dtn:DTL3_0997"/>
<organism evidence="1 2">
    <name type="scientific">Defluviitoga tunisiensis</name>
    <dbReference type="NCBI Taxonomy" id="1006576"/>
    <lineage>
        <taxon>Bacteria</taxon>
        <taxon>Thermotogati</taxon>
        <taxon>Thermotogota</taxon>
        <taxon>Thermotogae</taxon>
        <taxon>Petrotogales</taxon>
        <taxon>Petrotogaceae</taxon>
        <taxon>Defluviitoga</taxon>
    </lineage>
</organism>
<evidence type="ECO:0000313" key="1">
    <source>
        <dbReference type="EMBL" id="CEP78301.1"/>
    </source>
</evidence>
<keyword evidence="2" id="KW-1185">Reference proteome</keyword>
<evidence type="ECO:0000313" key="2">
    <source>
        <dbReference type="Proteomes" id="UP000032809"/>
    </source>
</evidence>
<sequence length="170" mass="20196">MEENELLILEIIENNASVTQREISKKSGLSLGMVNLLLKKFVKKGLVKLERLDGKSFRYILTPEGFKEKSKKTIDYIKRYYNKTMIIKQNIERVIRTYGRNRTYALFGNDKEMKEIIEGILKELNVDYIIENNLQNINNSQIIIFWDIDDKEKLNEFNCEFLLGNYNNEW</sequence>
<name>A0A0C7NK98_DEFTU</name>
<dbReference type="InterPro" id="IPR036390">
    <property type="entry name" value="WH_DNA-bd_sf"/>
</dbReference>
<dbReference type="SUPFAM" id="SSF46785">
    <property type="entry name" value="Winged helix' DNA-binding domain"/>
    <property type="match status" value="1"/>
</dbReference>
<dbReference type="OrthoDB" id="2082425at2"/>
<dbReference type="EMBL" id="LN824141">
    <property type="protein sequence ID" value="CEP78301.1"/>
    <property type="molecule type" value="Genomic_DNA"/>
</dbReference>
<dbReference type="Proteomes" id="UP000032809">
    <property type="component" value="Chromosome I"/>
</dbReference>
<dbReference type="InterPro" id="IPR036388">
    <property type="entry name" value="WH-like_DNA-bd_sf"/>
</dbReference>